<name>A0AAJ8M3L2_9TREE</name>
<evidence type="ECO:0000313" key="3">
    <source>
        <dbReference type="Proteomes" id="UP000094043"/>
    </source>
</evidence>
<reference evidence="2" key="1">
    <citation type="submission" date="2016-06" db="EMBL/GenBank/DDBJ databases">
        <authorList>
            <person name="Cuomo C."/>
            <person name="Litvintseva A."/>
            <person name="Heitman J."/>
            <person name="Chen Y."/>
            <person name="Sun S."/>
            <person name="Springer D."/>
            <person name="Dromer F."/>
            <person name="Young S."/>
            <person name="Zeng Q."/>
            <person name="Chapman S."/>
            <person name="Gujja S."/>
            <person name="Saif S."/>
            <person name="Birren B."/>
        </authorList>
    </citation>
    <scope>NUCLEOTIDE SEQUENCE</scope>
    <source>
        <strain evidence="2">CBS 7841</strain>
    </source>
</reference>
<keyword evidence="3" id="KW-1185">Reference proteome</keyword>
<protein>
    <recommendedName>
        <fullName evidence="1">PEX14-like helix-turn-helix domain-containing protein</fullName>
    </recommendedName>
</protein>
<dbReference type="EMBL" id="CP143789">
    <property type="protein sequence ID" value="WVN89731.1"/>
    <property type="molecule type" value="Genomic_DNA"/>
</dbReference>
<feature type="domain" description="PEX14-like helix-turn-helix" evidence="1">
    <location>
        <begin position="19"/>
        <end position="89"/>
    </location>
</feature>
<proteinExistence type="predicted"/>
<dbReference type="RefSeq" id="XP_066070431.1">
    <property type="nucleotide sequence ID" value="XM_066214334.1"/>
</dbReference>
<sequence length="244" mass="27361">MDIQRGEVSTSQVEPSRHDQIFKEFENYPFNDDPEFKAGLPTVISAIRDKKLNPSSIDELLSKAQWFFFTRKMRIDIPWEAYAAYSRSQYGHVNAATMNQLNVLTEAKSMMQTLGDGQHGLSFDMLCRLIHEGRADEVPRVEVPEGLNPSISALPTRLKPWEMQPSLMTEPASANVEVYSSDMLALPSGSLDQDVWYGSRPGILPGEVELQDFGQMSEEDMALVFGNGLGSRDTFGGGTRIRHR</sequence>
<reference evidence="2" key="3">
    <citation type="submission" date="2024-01" db="EMBL/GenBank/DDBJ databases">
        <authorList>
            <person name="Coelho M.A."/>
            <person name="David-Palma M."/>
            <person name="Shea T."/>
            <person name="Sun S."/>
            <person name="Cuomo C.A."/>
            <person name="Heitman J."/>
        </authorList>
    </citation>
    <scope>NUCLEOTIDE SEQUENCE</scope>
    <source>
        <strain evidence="2">CBS 7841</strain>
    </source>
</reference>
<reference evidence="2" key="2">
    <citation type="journal article" date="2022" name="Elife">
        <title>Obligate sexual reproduction of a homothallic fungus closely related to the Cryptococcus pathogenic species complex.</title>
        <authorList>
            <person name="Passer A.R."/>
            <person name="Clancey S.A."/>
            <person name="Shea T."/>
            <person name="David-Palma M."/>
            <person name="Averette A.F."/>
            <person name="Boekhout T."/>
            <person name="Porcel B.M."/>
            <person name="Nowrousian M."/>
            <person name="Cuomo C.A."/>
            <person name="Sun S."/>
            <person name="Heitman J."/>
            <person name="Coelho M.A."/>
        </authorList>
    </citation>
    <scope>NUCLEOTIDE SEQUENCE</scope>
    <source>
        <strain evidence="2">CBS 7841</strain>
    </source>
</reference>
<dbReference type="Pfam" id="PF25871">
    <property type="entry name" value="HTH_76"/>
    <property type="match status" value="1"/>
</dbReference>
<dbReference type="Proteomes" id="UP000094043">
    <property type="component" value="Chromosome 6"/>
</dbReference>
<dbReference type="PANTHER" id="PTHR36855">
    <property type="entry name" value="CHROMOSOME 10, WHOLE GENOME SHOTGUN SEQUENCE"/>
    <property type="match status" value="1"/>
</dbReference>
<gene>
    <name evidence="2" type="ORF">L203_104961</name>
</gene>
<evidence type="ECO:0000313" key="2">
    <source>
        <dbReference type="EMBL" id="WVN89731.1"/>
    </source>
</evidence>
<evidence type="ECO:0000259" key="1">
    <source>
        <dbReference type="Pfam" id="PF25871"/>
    </source>
</evidence>
<accession>A0AAJ8M3L2</accession>
<dbReference type="GeneID" id="91089170"/>
<dbReference type="PANTHER" id="PTHR36855:SF1">
    <property type="entry name" value="PEROXISOME MEMBRANE ANCHOR PROTEIN PEX14P N-TERMINAL DOMAIN-CONTAINING PROTEIN"/>
    <property type="match status" value="1"/>
</dbReference>
<dbReference type="KEGG" id="cdep:91089170"/>
<dbReference type="AlphaFoldDB" id="A0AAJ8M3L2"/>
<organism evidence="2 3">
    <name type="scientific">Cryptococcus depauperatus CBS 7841</name>
    <dbReference type="NCBI Taxonomy" id="1295531"/>
    <lineage>
        <taxon>Eukaryota</taxon>
        <taxon>Fungi</taxon>
        <taxon>Dikarya</taxon>
        <taxon>Basidiomycota</taxon>
        <taxon>Agaricomycotina</taxon>
        <taxon>Tremellomycetes</taxon>
        <taxon>Tremellales</taxon>
        <taxon>Cryptococcaceae</taxon>
        <taxon>Cryptococcus</taxon>
    </lineage>
</organism>
<dbReference type="InterPro" id="IPR058841">
    <property type="entry name" value="HTH_76"/>
</dbReference>